<feature type="transmembrane region" description="Helical" evidence="1">
    <location>
        <begin position="66"/>
        <end position="84"/>
    </location>
</feature>
<keyword evidence="4" id="KW-1185">Reference proteome</keyword>
<evidence type="ECO:0000313" key="2">
    <source>
        <dbReference type="EMBL" id="MTB65141.1"/>
    </source>
</evidence>
<dbReference type="RefSeq" id="WP_154609007.1">
    <property type="nucleotide sequence ID" value="NZ_CP072115.1"/>
</dbReference>
<name>A0A6I4RC78_9STRE</name>
<organism evidence="3 5">
    <name type="scientific">Streptococcus zhangguiae</name>
    <dbReference type="NCBI Taxonomy" id="2664091"/>
    <lineage>
        <taxon>Bacteria</taxon>
        <taxon>Bacillati</taxon>
        <taxon>Bacillota</taxon>
        <taxon>Bacilli</taxon>
        <taxon>Lactobacillales</taxon>
        <taxon>Streptococcaceae</taxon>
        <taxon>Streptococcus</taxon>
    </lineage>
</organism>
<dbReference type="EMBL" id="WUBJ01000013">
    <property type="protein sequence ID" value="MWV57129.1"/>
    <property type="molecule type" value="Genomic_DNA"/>
</dbReference>
<protein>
    <recommendedName>
        <fullName evidence="6">Oligosaccharide repeat unit polymerase</fullName>
    </recommendedName>
</protein>
<evidence type="ECO:0000313" key="3">
    <source>
        <dbReference type="EMBL" id="MWV57129.1"/>
    </source>
</evidence>
<keyword evidence="1" id="KW-0472">Membrane</keyword>
<reference evidence="2 4" key="2">
    <citation type="submission" date="2019-11" db="EMBL/GenBank/DDBJ databases">
        <title>Streptococcis sp. isolated from the respiratory tract of Marmot.</title>
        <authorList>
            <person name="Zhang G."/>
        </authorList>
    </citation>
    <scope>NUCLEOTIDE SEQUENCE [LARGE SCALE GENOMIC DNA]</scope>
    <source>
        <strain evidence="2">Zg-86</strain>
        <strain evidence="4">zg-86</strain>
    </source>
</reference>
<feature type="transmembrane region" description="Helical" evidence="1">
    <location>
        <begin position="385"/>
        <end position="403"/>
    </location>
</feature>
<accession>A0A6I4RC78</accession>
<feature type="transmembrane region" description="Helical" evidence="1">
    <location>
        <begin position="198"/>
        <end position="225"/>
    </location>
</feature>
<dbReference type="EMBL" id="WLCG01000014">
    <property type="protein sequence ID" value="MTB65141.1"/>
    <property type="molecule type" value="Genomic_DNA"/>
</dbReference>
<feature type="transmembrane region" description="Helical" evidence="1">
    <location>
        <begin position="169"/>
        <end position="186"/>
    </location>
</feature>
<dbReference type="Proteomes" id="UP000435060">
    <property type="component" value="Unassembled WGS sequence"/>
</dbReference>
<feature type="transmembrane region" description="Helical" evidence="1">
    <location>
        <begin position="329"/>
        <end position="351"/>
    </location>
</feature>
<proteinExistence type="predicted"/>
<sequence>MKIIIREQNIVTLYVTTVILVLAAPSAIFNGSVLVQYFDEIFTVFATVQLIFQFQRIKVEKDSFQLAQNSFFVIFGIVILGLVSNSFSRLIHLSPILIDLLGMIKAPIIFLYCLSLIRKQDKITIQGNLLVIAKFFVTIVFFTSILHLFVDIGMTFDIRYGLRSFRFIYANPGGLNIALFVAYVIIITQVKSKFSRQLFGFFSLVPIILTFRGIGVGTVGIILMLKVYAARGGFNKKLTLKDMIPLGLGGVLLGYGQLKEYFIGSDSIRSILLRNAIVVMTRYFPIGSGFATYGSDQAFKNYSRLYYEFGYHYIYYLSPGNGAVANDNFWPMLIAQFGIIAVFLYLYLLYAQLKYVLTHSLDDKYKVAAIALLSFLFITSLGNAVYTSASGVLAYIMTGLMIIKQEKMG</sequence>
<feature type="transmembrane region" description="Helical" evidence="1">
    <location>
        <begin position="129"/>
        <end position="149"/>
    </location>
</feature>
<dbReference type="Proteomes" id="UP000435423">
    <property type="component" value="Unassembled WGS sequence"/>
</dbReference>
<dbReference type="AlphaFoldDB" id="A0A6I4RC78"/>
<gene>
    <name evidence="2" type="ORF">GGG87_09055</name>
    <name evidence="3" type="ORF">GGH11_09095</name>
</gene>
<comment type="caution">
    <text evidence="3">The sequence shown here is derived from an EMBL/GenBank/DDBJ whole genome shotgun (WGS) entry which is preliminary data.</text>
</comment>
<keyword evidence="1" id="KW-1133">Transmembrane helix</keyword>
<evidence type="ECO:0000256" key="1">
    <source>
        <dbReference type="SAM" id="Phobius"/>
    </source>
</evidence>
<evidence type="ECO:0000313" key="4">
    <source>
        <dbReference type="Proteomes" id="UP000435060"/>
    </source>
</evidence>
<evidence type="ECO:0000313" key="5">
    <source>
        <dbReference type="Proteomes" id="UP000435423"/>
    </source>
</evidence>
<feature type="transmembrane region" description="Helical" evidence="1">
    <location>
        <begin position="35"/>
        <end position="54"/>
    </location>
</feature>
<reference evidence="3 5" key="1">
    <citation type="submission" date="2019-10" db="EMBL/GenBank/DDBJ databases">
        <title>Streptococcis sp, isolated from the respiratory tract of Marmot.</title>
        <authorList>
            <person name="Zhang G."/>
        </authorList>
    </citation>
    <scope>NUCLEOTIDE SEQUENCE [LARGE SCALE GENOMIC DNA]</scope>
    <source>
        <strain evidence="3">Zg-70</strain>
        <strain evidence="5">zg-70</strain>
    </source>
</reference>
<feature type="transmembrane region" description="Helical" evidence="1">
    <location>
        <begin position="12"/>
        <end position="29"/>
    </location>
</feature>
<feature type="transmembrane region" description="Helical" evidence="1">
    <location>
        <begin position="96"/>
        <end position="117"/>
    </location>
</feature>
<keyword evidence="1" id="KW-0812">Transmembrane</keyword>
<evidence type="ECO:0008006" key="6">
    <source>
        <dbReference type="Google" id="ProtNLM"/>
    </source>
</evidence>